<name>A0A644VD43_9ZZZZ</name>
<dbReference type="AlphaFoldDB" id="A0A644VD43"/>
<dbReference type="PANTHER" id="PTHR20855">
    <property type="entry name" value="ADIPOR/PROGESTIN RECEPTOR-RELATED"/>
    <property type="match status" value="1"/>
</dbReference>
<feature type="transmembrane region" description="Helical" evidence="5">
    <location>
        <begin position="139"/>
        <end position="156"/>
    </location>
</feature>
<evidence type="ECO:0000256" key="5">
    <source>
        <dbReference type="SAM" id="Phobius"/>
    </source>
</evidence>
<dbReference type="GO" id="GO:0016020">
    <property type="term" value="C:membrane"/>
    <property type="evidence" value="ECO:0007669"/>
    <property type="project" value="UniProtKB-SubCell"/>
</dbReference>
<sequence>MAHRKQSYKEEIANAITHGIGILFGLTATVFLLIKGIKSGDPWVISGFMVYAFGMTLSYVTSTLYHSSRNESAKLYLRKWDHSAIFIHIAGTYTPFTLILLRQVGWWGWSLFTVVWLIALVGILYTFRKMKDKSPLKTIAYVAMGSVIVVAIKPMIQIFEGQHMMEILYWLIGGGACYVAGAVFYSFDKVKYIHTVWHLFVLGGSVSHCIAIYKLV</sequence>
<evidence type="ECO:0000256" key="3">
    <source>
        <dbReference type="ARBA" id="ARBA00022989"/>
    </source>
</evidence>
<comment type="subcellular location">
    <subcellularLocation>
        <location evidence="1">Membrane</location>
        <topology evidence="1">Multi-pass membrane protein</topology>
    </subcellularLocation>
</comment>
<dbReference type="EMBL" id="VSSQ01000262">
    <property type="protein sequence ID" value="MPL88643.1"/>
    <property type="molecule type" value="Genomic_DNA"/>
</dbReference>
<organism evidence="6">
    <name type="scientific">bioreactor metagenome</name>
    <dbReference type="NCBI Taxonomy" id="1076179"/>
    <lineage>
        <taxon>unclassified sequences</taxon>
        <taxon>metagenomes</taxon>
        <taxon>ecological metagenomes</taxon>
    </lineage>
</organism>
<feature type="transmembrane region" description="Helical" evidence="5">
    <location>
        <begin position="168"/>
        <end position="187"/>
    </location>
</feature>
<proteinExistence type="predicted"/>
<dbReference type="PANTHER" id="PTHR20855:SF3">
    <property type="entry name" value="LD03007P"/>
    <property type="match status" value="1"/>
</dbReference>
<gene>
    <name evidence="6" type="ORF">SDC9_34669</name>
</gene>
<accession>A0A644VD43</accession>
<feature type="transmembrane region" description="Helical" evidence="5">
    <location>
        <begin position="12"/>
        <end position="37"/>
    </location>
</feature>
<evidence type="ECO:0000256" key="2">
    <source>
        <dbReference type="ARBA" id="ARBA00022692"/>
    </source>
</evidence>
<dbReference type="Pfam" id="PF03006">
    <property type="entry name" value="HlyIII"/>
    <property type="match status" value="1"/>
</dbReference>
<reference evidence="6" key="1">
    <citation type="submission" date="2019-08" db="EMBL/GenBank/DDBJ databases">
        <authorList>
            <person name="Kucharzyk K."/>
            <person name="Murdoch R.W."/>
            <person name="Higgins S."/>
            <person name="Loffler F."/>
        </authorList>
    </citation>
    <scope>NUCLEOTIDE SEQUENCE</scope>
</reference>
<feature type="transmembrane region" description="Helical" evidence="5">
    <location>
        <begin position="83"/>
        <end position="101"/>
    </location>
</feature>
<evidence type="ECO:0000256" key="1">
    <source>
        <dbReference type="ARBA" id="ARBA00004141"/>
    </source>
</evidence>
<dbReference type="InterPro" id="IPR004254">
    <property type="entry name" value="AdipoR/HlyIII-related"/>
</dbReference>
<keyword evidence="3 5" id="KW-1133">Transmembrane helix</keyword>
<evidence type="ECO:0000313" key="6">
    <source>
        <dbReference type="EMBL" id="MPL88643.1"/>
    </source>
</evidence>
<keyword evidence="2 5" id="KW-0812">Transmembrane</keyword>
<protein>
    <recommendedName>
        <fullName evidence="7">Hemolysin-III related</fullName>
    </recommendedName>
</protein>
<evidence type="ECO:0008006" key="7">
    <source>
        <dbReference type="Google" id="ProtNLM"/>
    </source>
</evidence>
<evidence type="ECO:0000256" key="4">
    <source>
        <dbReference type="ARBA" id="ARBA00023136"/>
    </source>
</evidence>
<comment type="caution">
    <text evidence="6">The sequence shown here is derived from an EMBL/GenBank/DDBJ whole genome shotgun (WGS) entry which is preliminary data.</text>
</comment>
<feature type="transmembrane region" description="Helical" evidence="5">
    <location>
        <begin position="43"/>
        <end position="62"/>
    </location>
</feature>
<keyword evidence="4 5" id="KW-0472">Membrane</keyword>
<feature type="transmembrane region" description="Helical" evidence="5">
    <location>
        <begin position="107"/>
        <end position="127"/>
    </location>
</feature>